<organism evidence="2 3">
    <name type="scientific">Flavobacterium supellecticarium</name>
    <dbReference type="NCBI Taxonomy" id="2565924"/>
    <lineage>
        <taxon>Bacteria</taxon>
        <taxon>Pseudomonadati</taxon>
        <taxon>Bacteroidota</taxon>
        <taxon>Flavobacteriia</taxon>
        <taxon>Flavobacteriales</taxon>
        <taxon>Flavobacteriaceae</taxon>
        <taxon>Flavobacterium</taxon>
    </lineage>
</organism>
<name>A0A4S3ZQ30_9FLAO</name>
<feature type="transmembrane region" description="Helical" evidence="1">
    <location>
        <begin position="12"/>
        <end position="31"/>
    </location>
</feature>
<protein>
    <submittedName>
        <fullName evidence="2">Uncharacterized protein</fullName>
    </submittedName>
</protein>
<dbReference type="OrthoDB" id="1375605at2"/>
<feature type="transmembrane region" description="Helical" evidence="1">
    <location>
        <begin position="107"/>
        <end position="128"/>
    </location>
</feature>
<feature type="transmembrane region" description="Helical" evidence="1">
    <location>
        <begin position="43"/>
        <end position="62"/>
    </location>
</feature>
<keyword evidence="1" id="KW-0812">Transmembrane</keyword>
<proteinExistence type="predicted"/>
<evidence type="ECO:0000313" key="2">
    <source>
        <dbReference type="EMBL" id="THF47622.1"/>
    </source>
</evidence>
<accession>A0A4S3ZQ30</accession>
<comment type="caution">
    <text evidence="2">The sequence shown here is derived from an EMBL/GenBank/DDBJ whole genome shotgun (WGS) entry which is preliminary data.</text>
</comment>
<evidence type="ECO:0000256" key="1">
    <source>
        <dbReference type="SAM" id="Phobius"/>
    </source>
</evidence>
<dbReference type="AlphaFoldDB" id="A0A4S3ZQ30"/>
<dbReference type="Proteomes" id="UP000307507">
    <property type="component" value="Unassembled WGS sequence"/>
</dbReference>
<reference evidence="2 3" key="1">
    <citation type="submission" date="2019-04" db="EMBL/GenBank/DDBJ databases">
        <title>Flavobacterium sp. nov. isolated from construction timber.</title>
        <authorList>
            <person name="Lin S.-Y."/>
            <person name="Chang C.-T."/>
            <person name="Young C.-C."/>
        </authorList>
    </citation>
    <scope>NUCLEOTIDE SEQUENCE [LARGE SCALE GENOMIC DNA]</scope>
    <source>
        <strain evidence="2 3">CC-CTC003</strain>
    </source>
</reference>
<feature type="transmembrane region" description="Helical" evidence="1">
    <location>
        <begin position="74"/>
        <end position="95"/>
    </location>
</feature>
<sequence>MSRKKYAVIFRLFQIAPILALLHILIFKFGVSTQTYQEFHYPIYGIYLFFLLLSVAILLFLIRIKETKPEQIGFVFLVLISIQFALSYVFLMPVLERDGTSVYIEKINFFVIFIIFLTLEVFLTSRLLNDKPEK</sequence>
<evidence type="ECO:0000313" key="3">
    <source>
        <dbReference type="Proteomes" id="UP000307507"/>
    </source>
</evidence>
<gene>
    <name evidence="2" type="ORF">E6C50_16220</name>
</gene>
<keyword evidence="1" id="KW-1133">Transmembrane helix</keyword>
<keyword evidence="3" id="KW-1185">Reference proteome</keyword>
<dbReference type="RefSeq" id="WP_136404296.1">
    <property type="nucleotide sequence ID" value="NZ_SSNZ01000011.1"/>
</dbReference>
<keyword evidence="1" id="KW-0472">Membrane</keyword>
<dbReference type="EMBL" id="SSNZ01000011">
    <property type="protein sequence ID" value="THF47622.1"/>
    <property type="molecule type" value="Genomic_DNA"/>
</dbReference>